<dbReference type="InterPro" id="IPR016024">
    <property type="entry name" value="ARM-type_fold"/>
</dbReference>
<dbReference type="AlphaFoldDB" id="A0A662DHS8"/>
<dbReference type="SUPFAM" id="SSF48371">
    <property type="entry name" value="ARM repeat"/>
    <property type="match status" value="1"/>
</dbReference>
<evidence type="ECO:0008006" key="3">
    <source>
        <dbReference type="Google" id="ProtNLM"/>
    </source>
</evidence>
<dbReference type="Proteomes" id="UP000267654">
    <property type="component" value="Unassembled WGS sequence"/>
</dbReference>
<evidence type="ECO:0000313" key="2">
    <source>
        <dbReference type="Proteomes" id="UP000267654"/>
    </source>
</evidence>
<name>A0A662DHS8_UNCAE</name>
<dbReference type="GO" id="GO:0016491">
    <property type="term" value="F:oxidoreductase activity"/>
    <property type="evidence" value="ECO:0007669"/>
    <property type="project" value="TreeGrafter"/>
</dbReference>
<dbReference type="Gene3D" id="1.25.10.10">
    <property type="entry name" value="Leucine-rich Repeat Variant"/>
    <property type="match status" value="3"/>
</dbReference>
<dbReference type="PANTHER" id="PTHR12697">
    <property type="entry name" value="PBS LYASE HEAT-LIKE PROTEIN"/>
    <property type="match status" value="1"/>
</dbReference>
<dbReference type="InterPro" id="IPR004155">
    <property type="entry name" value="PBS_lyase_HEAT"/>
</dbReference>
<proteinExistence type="predicted"/>
<reference evidence="1 2" key="1">
    <citation type="submission" date="2018-06" db="EMBL/GenBank/DDBJ databases">
        <title>Extensive metabolic versatility and redundancy in microbially diverse, dynamic hydrothermal sediments.</title>
        <authorList>
            <person name="Dombrowski N."/>
            <person name="Teske A."/>
            <person name="Baker B.J."/>
        </authorList>
    </citation>
    <scope>NUCLEOTIDE SEQUENCE [LARGE SCALE GENOMIC DNA]</scope>
    <source>
        <strain evidence="1">B19_G9</strain>
    </source>
</reference>
<gene>
    <name evidence="1" type="ORF">DRI96_01475</name>
</gene>
<comment type="caution">
    <text evidence="1">The sequence shown here is derived from an EMBL/GenBank/DDBJ whole genome shotgun (WGS) entry which is preliminary data.</text>
</comment>
<dbReference type="EMBL" id="QMQB01000038">
    <property type="protein sequence ID" value="RLE14428.1"/>
    <property type="molecule type" value="Genomic_DNA"/>
</dbReference>
<dbReference type="PANTHER" id="PTHR12697:SF5">
    <property type="entry name" value="DEOXYHYPUSINE HYDROXYLASE"/>
    <property type="match status" value="1"/>
</dbReference>
<evidence type="ECO:0000313" key="1">
    <source>
        <dbReference type="EMBL" id="RLE14428.1"/>
    </source>
</evidence>
<dbReference type="Pfam" id="PF13646">
    <property type="entry name" value="HEAT_2"/>
    <property type="match status" value="4"/>
</dbReference>
<dbReference type="SMART" id="SM00567">
    <property type="entry name" value="EZ_HEAT"/>
    <property type="match status" value="8"/>
</dbReference>
<sequence>MSVSNLKYKEIMKKMRSEDEDERRYIANLLGEIKKEEGIKPLIHLLFDTSPAVQEAAADSLVKIGTKKVVREIIPLLRSEDASLRNIAVEILEGIGEKAIEPLSSLLQDKDHDIRKFACDILGNIGSSKAINSLIPLLNDQHINVACAAAEALGNIKSKKATQALIEALKGRKWLTYNAIEALGKIGDTRAIKPIAQFLFKDDPLISFASVKALGEIGDPEGAEYLLPLLGSDTFNKEVIKALAKIAKKNGKKKIFSFIKNKIKIDLLKKFLKDPDPEVRKSAIYLAGIIKDKKTVPLLIPLLSDNEQEQDIWEEGVKALLEINPELDYLTIELEEKIKQTLEIFLYDNDEKLRVAADRALRKLSRMAGEN</sequence>
<dbReference type="InterPro" id="IPR011989">
    <property type="entry name" value="ARM-like"/>
</dbReference>
<organism evidence="1 2">
    <name type="scientific">Aerophobetes bacterium</name>
    <dbReference type="NCBI Taxonomy" id="2030807"/>
    <lineage>
        <taxon>Bacteria</taxon>
        <taxon>Candidatus Aerophobota</taxon>
    </lineage>
</organism>
<accession>A0A662DHS8</accession>
<protein>
    <recommendedName>
        <fullName evidence="3">HEAT repeat domain-containing protein</fullName>
    </recommendedName>
</protein>